<dbReference type="EMBL" id="CP002582">
    <property type="protein sequence ID" value="ADZ82118.1"/>
    <property type="molecule type" value="Genomic_DNA"/>
</dbReference>
<feature type="transmembrane region" description="Helical" evidence="8">
    <location>
        <begin position="313"/>
        <end position="332"/>
    </location>
</feature>
<dbReference type="KEGG" id="cle:Clole_0371"/>
<feature type="transmembrane region" description="Helical" evidence="8">
    <location>
        <begin position="125"/>
        <end position="144"/>
    </location>
</feature>
<dbReference type="PANTHER" id="PTHR30472:SF70">
    <property type="entry name" value="MOLYBDATE IMPORT SYSTEM PERMEASE PROTEIN MOLB"/>
    <property type="match status" value="1"/>
</dbReference>
<keyword evidence="3" id="KW-0813">Transport</keyword>
<feature type="transmembrane region" description="Helical" evidence="8">
    <location>
        <begin position="71"/>
        <end position="92"/>
    </location>
</feature>
<keyword evidence="7 8" id="KW-0472">Membrane</keyword>
<keyword evidence="10" id="KW-1185">Reference proteome</keyword>
<dbReference type="PANTHER" id="PTHR30472">
    <property type="entry name" value="FERRIC ENTEROBACTIN TRANSPORT SYSTEM PERMEASE PROTEIN"/>
    <property type="match status" value="1"/>
</dbReference>
<evidence type="ECO:0000256" key="4">
    <source>
        <dbReference type="ARBA" id="ARBA00022475"/>
    </source>
</evidence>
<dbReference type="InterPro" id="IPR037294">
    <property type="entry name" value="ABC_BtuC-like"/>
</dbReference>
<organism evidence="9 10">
    <name type="scientific">Cellulosilyticum lentocellum (strain ATCC 49066 / DSM 5427 / NCIMB 11756 / RHM5)</name>
    <name type="common">Clostridium lentocellum</name>
    <dbReference type="NCBI Taxonomy" id="642492"/>
    <lineage>
        <taxon>Bacteria</taxon>
        <taxon>Bacillati</taxon>
        <taxon>Bacillota</taxon>
        <taxon>Clostridia</taxon>
        <taxon>Lachnospirales</taxon>
        <taxon>Cellulosilyticaceae</taxon>
        <taxon>Cellulosilyticum</taxon>
    </lineage>
</organism>
<feature type="transmembrane region" description="Helical" evidence="8">
    <location>
        <begin position="245"/>
        <end position="267"/>
    </location>
</feature>
<feature type="transmembrane region" description="Helical" evidence="8">
    <location>
        <begin position="197"/>
        <end position="219"/>
    </location>
</feature>
<feature type="transmembrane region" description="Helical" evidence="8">
    <location>
        <begin position="12"/>
        <end position="35"/>
    </location>
</feature>
<comment type="similarity">
    <text evidence="2">Belongs to the binding-protein-dependent transport system permease family. FecCD subfamily.</text>
</comment>
<accession>F2JJS6</accession>
<keyword evidence="6 8" id="KW-1133">Transmembrane helix</keyword>
<dbReference type="InterPro" id="IPR000522">
    <property type="entry name" value="ABC_transptr_permease_BtuC"/>
</dbReference>
<dbReference type="AlphaFoldDB" id="F2JJS6"/>
<dbReference type="FunFam" id="1.10.3470.10:FF:000001">
    <property type="entry name" value="Vitamin B12 ABC transporter permease BtuC"/>
    <property type="match status" value="1"/>
</dbReference>
<dbReference type="eggNOG" id="COG0609">
    <property type="taxonomic scope" value="Bacteria"/>
</dbReference>
<sequence>MVEKLKLHSKFKIVLLVLLPIVIGFLALCLGRYMISPKEVMDVLLQQIFGMNQEIPDIHLSVVWNVRLPRILLALLVGMGLAVSGAAFQGLFSNPLATPDTLGVAAGASFGAALGILLFENIVMVQALSVVFGIAAVALTYSISKIKGKSTILMVVLGGMVTSAFFQALISLIKYVADPETKLPAITYWLMGSMASVSYNTLLGGAPLIIIGSAILYLLRWRLNILALSEDEARTMGYNLQHMRWLVILASTAITASAVSMCGQIGWIGLLIPHITRMLVGTNNQRVIPVSISLGASYMVIIDTVARSASTAEIPLSILTALIGAPFFGYLLRKTGGGWA</sequence>
<dbReference type="STRING" id="642492.Clole_0371"/>
<dbReference type="CDD" id="cd06550">
    <property type="entry name" value="TM_ABC_iron-siderophores_like"/>
    <property type="match status" value="1"/>
</dbReference>
<evidence type="ECO:0000256" key="7">
    <source>
        <dbReference type="ARBA" id="ARBA00023136"/>
    </source>
</evidence>
<evidence type="ECO:0000256" key="6">
    <source>
        <dbReference type="ARBA" id="ARBA00022989"/>
    </source>
</evidence>
<proteinExistence type="inferred from homology"/>
<evidence type="ECO:0000256" key="1">
    <source>
        <dbReference type="ARBA" id="ARBA00004651"/>
    </source>
</evidence>
<dbReference type="RefSeq" id="WP_013655419.1">
    <property type="nucleotide sequence ID" value="NC_015275.1"/>
</dbReference>
<dbReference type="SUPFAM" id="SSF81345">
    <property type="entry name" value="ABC transporter involved in vitamin B12 uptake, BtuC"/>
    <property type="match status" value="1"/>
</dbReference>
<dbReference type="Gene3D" id="1.10.3470.10">
    <property type="entry name" value="ABC transporter involved in vitamin B12 uptake, BtuC"/>
    <property type="match status" value="1"/>
</dbReference>
<feature type="transmembrane region" description="Helical" evidence="8">
    <location>
        <begin position="151"/>
        <end position="177"/>
    </location>
</feature>
<comment type="subcellular location">
    <subcellularLocation>
        <location evidence="1">Cell membrane</location>
        <topology evidence="1">Multi-pass membrane protein</topology>
    </subcellularLocation>
</comment>
<dbReference type="HOGENOM" id="CLU_013016_0_2_9"/>
<evidence type="ECO:0000313" key="10">
    <source>
        <dbReference type="Proteomes" id="UP000008467"/>
    </source>
</evidence>
<evidence type="ECO:0000313" key="9">
    <source>
        <dbReference type="EMBL" id="ADZ82118.1"/>
    </source>
</evidence>
<feature type="transmembrane region" description="Helical" evidence="8">
    <location>
        <begin position="101"/>
        <end position="119"/>
    </location>
</feature>
<protein>
    <submittedName>
        <fullName evidence="9">ABC-type transporter, integral membrane subunit</fullName>
    </submittedName>
</protein>
<reference evidence="9 10" key="1">
    <citation type="journal article" date="2011" name="J. Bacteriol.">
        <title>Complete genome sequence of the cellulose-degrading bacterium Cellulosilyticum lentocellum.</title>
        <authorList>
            <consortium name="US DOE Joint Genome Institute"/>
            <person name="Miller D.A."/>
            <person name="Suen G."/>
            <person name="Bruce D."/>
            <person name="Copeland A."/>
            <person name="Cheng J.F."/>
            <person name="Detter C."/>
            <person name="Goodwin L.A."/>
            <person name="Han C.S."/>
            <person name="Hauser L.J."/>
            <person name="Land M.L."/>
            <person name="Lapidus A."/>
            <person name="Lucas S."/>
            <person name="Meincke L."/>
            <person name="Pitluck S."/>
            <person name="Tapia R."/>
            <person name="Teshima H."/>
            <person name="Woyke T."/>
            <person name="Fox B.G."/>
            <person name="Angert E.R."/>
            <person name="Currie C.R."/>
        </authorList>
    </citation>
    <scope>NUCLEOTIDE SEQUENCE [LARGE SCALE GENOMIC DNA]</scope>
    <source>
        <strain evidence="10">ATCC 49066 / DSM 5427 / NCIMB 11756 / RHM5</strain>
    </source>
</reference>
<evidence type="ECO:0000256" key="8">
    <source>
        <dbReference type="SAM" id="Phobius"/>
    </source>
</evidence>
<dbReference type="GO" id="GO:0033214">
    <property type="term" value="P:siderophore-iron import into cell"/>
    <property type="evidence" value="ECO:0007669"/>
    <property type="project" value="TreeGrafter"/>
</dbReference>
<dbReference type="Proteomes" id="UP000008467">
    <property type="component" value="Chromosome"/>
</dbReference>
<name>F2JJS6_CELLD</name>
<keyword evidence="5 8" id="KW-0812">Transmembrane</keyword>
<dbReference type="Pfam" id="PF01032">
    <property type="entry name" value="FecCD"/>
    <property type="match status" value="1"/>
</dbReference>
<evidence type="ECO:0000256" key="5">
    <source>
        <dbReference type="ARBA" id="ARBA00022692"/>
    </source>
</evidence>
<evidence type="ECO:0000256" key="3">
    <source>
        <dbReference type="ARBA" id="ARBA00022448"/>
    </source>
</evidence>
<gene>
    <name evidence="9" type="ordered locus">Clole_0371</name>
</gene>
<evidence type="ECO:0000256" key="2">
    <source>
        <dbReference type="ARBA" id="ARBA00007935"/>
    </source>
</evidence>
<keyword evidence="4" id="KW-1003">Cell membrane</keyword>
<dbReference type="GO" id="GO:0022857">
    <property type="term" value="F:transmembrane transporter activity"/>
    <property type="evidence" value="ECO:0007669"/>
    <property type="project" value="InterPro"/>
</dbReference>
<dbReference type="GO" id="GO:0005886">
    <property type="term" value="C:plasma membrane"/>
    <property type="evidence" value="ECO:0007669"/>
    <property type="project" value="UniProtKB-SubCell"/>
</dbReference>